<evidence type="ECO:0000313" key="8">
    <source>
        <dbReference type="EMBL" id="TJY40694.1"/>
    </source>
</evidence>
<keyword evidence="3" id="KW-0238">DNA-binding</keyword>
<dbReference type="Proteomes" id="UP000309673">
    <property type="component" value="Unassembled WGS sequence"/>
</dbReference>
<comment type="caution">
    <text evidence="8">The sequence shown here is derived from an EMBL/GenBank/DDBJ whole genome shotgun (WGS) entry which is preliminary data.</text>
</comment>
<dbReference type="Pfam" id="PF00196">
    <property type="entry name" value="GerE"/>
    <property type="match status" value="1"/>
</dbReference>
<dbReference type="SMART" id="SM00448">
    <property type="entry name" value="REC"/>
    <property type="match status" value="1"/>
</dbReference>
<dbReference type="GO" id="GO:0006355">
    <property type="term" value="P:regulation of DNA-templated transcription"/>
    <property type="evidence" value="ECO:0007669"/>
    <property type="project" value="InterPro"/>
</dbReference>
<dbReference type="SUPFAM" id="SSF52172">
    <property type="entry name" value="CheY-like"/>
    <property type="match status" value="1"/>
</dbReference>
<dbReference type="InterPro" id="IPR001789">
    <property type="entry name" value="Sig_transdc_resp-reg_receiver"/>
</dbReference>
<dbReference type="SUPFAM" id="SSF46894">
    <property type="entry name" value="C-terminal effector domain of the bipartite response regulators"/>
    <property type="match status" value="1"/>
</dbReference>
<keyword evidence="9" id="KW-1185">Reference proteome</keyword>
<dbReference type="OrthoDB" id="9780153at2"/>
<dbReference type="EMBL" id="SUPK01000008">
    <property type="protein sequence ID" value="TJY40694.1"/>
    <property type="molecule type" value="Genomic_DNA"/>
</dbReference>
<dbReference type="GO" id="GO:0003677">
    <property type="term" value="F:DNA binding"/>
    <property type="evidence" value="ECO:0007669"/>
    <property type="project" value="UniProtKB-KW"/>
</dbReference>
<evidence type="ECO:0000256" key="2">
    <source>
        <dbReference type="ARBA" id="ARBA00023015"/>
    </source>
</evidence>
<evidence type="ECO:0000259" key="7">
    <source>
        <dbReference type="PROSITE" id="PS50110"/>
    </source>
</evidence>
<dbReference type="GO" id="GO:0000160">
    <property type="term" value="P:phosphorelay signal transduction system"/>
    <property type="evidence" value="ECO:0007669"/>
    <property type="project" value="InterPro"/>
</dbReference>
<dbReference type="PANTHER" id="PTHR43214">
    <property type="entry name" value="TWO-COMPONENT RESPONSE REGULATOR"/>
    <property type="match status" value="1"/>
</dbReference>
<evidence type="ECO:0000256" key="4">
    <source>
        <dbReference type="ARBA" id="ARBA00023163"/>
    </source>
</evidence>
<dbReference type="PRINTS" id="PR00038">
    <property type="entry name" value="HTHLUXR"/>
</dbReference>
<dbReference type="CDD" id="cd17535">
    <property type="entry name" value="REC_NarL-like"/>
    <property type="match status" value="1"/>
</dbReference>
<keyword evidence="2" id="KW-0805">Transcription regulation</keyword>
<evidence type="ECO:0000256" key="3">
    <source>
        <dbReference type="ARBA" id="ARBA00023125"/>
    </source>
</evidence>
<dbReference type="PANTHER" id="PTHR43214:SF43">
    <property type="entry name" value="TWO-COMPONENT RESPONSE REGULATOR"/>
    <property type="match status" value="1"/>
</dbReference>
<reference evidence="8 9" key="1">
    <citation type="submission" date="2019-04" db="EMBL/GenBank/DDBJ databases">
        <title>Cohnella sp. nov., isolated from soil.</title>
        <authorList>
            <person name="Kim W."/>
        </authorList>
    </citation>
    <scope>NUCLEOTIDE SEQUENCE [LARGE SCALE GENOMIC DNA]</scope>
    <source>
        <strain evidence="8 9">CAU 1483</strain>
    </source>
</reference>
<dbReference type="InterPro" id="IPR058245">
    <property type="entry name" value="NreC/VraR/RcsB-like_REC"/>
</dbReference>
<dbReference type="PROSITE" id="PS50043">
    <property type="entry name" value="HTH_LUXR_2"/>
    <property type="match status" value="1"/>
</dbReference>
<evidence type="ECO:0000256" key="5">
    <source>
        <dbReference type="PROSITE-ProRule" id="PRU00169"/>
    </source>
</evidence>
<protein>
    <submittedName>
        <fullName evidence="8">Response regulator transcription factor</fullName>
    </submittedName>
</protein>
<dbReference type="AlphaFoldDB" id="A0A4U0F9E1"/>
<dbReference type="Pfam" id="PF00072">
    <property type="entry name" value="Response_reg"/>
    <property type="match status" value="1"/>
</dbReference>
<dbReference type="InterPro" id="IPR011006">
    <property type="entry name" value="CheY-like_superfamily"/>
</dbReference>
<dbReference type="PROSITE" id="PS00622">
    <property type="entry name" value="HTH_LUXR_1"/>
    <property type="match status" value="1"/>
</dbReference>
<proteinExistence type="predicted"/>
<evidence type="ECO:0000259" key="6">
    <source>
        <dbReference type="PROSITE" id="PS50043"/>
    </source>
</evidence>
<organism evidence="8 9">
    <name type="scientific">Cohnella pontilimi</name>
    <dbReference type="NCBI Taxonomy" id="2564100"/>
    <lineage>
        <taxon>Bacteria</taxon>
        <taxon>Bacillati</taxon>
        <taxon>Bacillota</taxon>
        <taxon>Bacilli</taxon>
        <taxon>Bacillales</taxon>
        <taxon>Paenibacillaceae</taxon>
        <taxon>Cohnella</taxon>
    </lineage>
</organism>
<keyword evidence="1 5" id="KW-0597">Phosphoprotein</keyword>
<dbReference type="RefSeq" id="WP_136778884.1">
    <property type="nucleotide sequence ID" value="NZ_SUPK01000008.1"/>
</dbReference>
<dbReference type="SMART" id="SM00421">
    <property type="entry name" value="HTH_LUXR"/>
    <property type="match status" value="1"/>
</dbReference>
<dbReference type="PROSITE" id="PS50110">
    <property type="entry name" value="RESPONSE_REGULATORY"/>
    <property type="match status" value="1"/>
</dbReference>
<dbReference type="InterPro" id="IPR016032">
    <property type="entry name" value="Sig_transdc_resp-reg_C-effctor"/>
</dbReference>
<evidence type="ECO:0000313" key="9">
    <source>
        <dbReference type="Proteomes" id="UP000309673"/>
    </source>
</evidence>
<feature type="domain" description="HTH luxR-type" evidence="6">
    <location>
        <begin position="149"/>
        <end position="214"/>
    </location>
</feature>
<name>A0A4U0F9E1_9BACL</name>
<dbReference type="InterPro" id="IPR000792">
    <property type="entry name" value="Tscrpt_reg_LuxR_C"/>
</dbReference>
<feature type="modified residue" description="4-aspartylphosphate" evidence="5">
    <location>
        <position position="55"/>
    </location>
</feature>
<sequence>MTIKLLLADDHAMVRKGLQVFLSTQPDLELVGEASNGMEVLEKAALLLPDIILMDLQMPVLDGMETTKRLKEVQPSVKVIVLTSFADQAHVLPAIRAGARGYLLKDVEPEELVRAIHRVQEGKIELHPEAAGQLVNLVSAPEPPPESRDASPFSLLTKREQDVLRLLAAGKSNKEIGSALFITEKTVKTHVSHVLDKLGLADRTQAAILAVKNGFEM</sequence>
<dbReference type="InterPro" id="IPR039420">
    <property type="entry name" value="WalR-like"/>
</dbReference>
<feature type="domain" description="Response regulatory" evidence="7">
    <location>
        <begin position="4"/>
        <end position="120"/>
    </location>
</feature>
<keyword evidence="4" id="KW-0804">Transcription</keyword>
<dbReference type="Gene3D" id="3.40.50.2300">
    <property type="match status" value="1"/>
</dbReference>
<dbReference type="CDD" id="cd06170">
    <property type="entry name" value="LuxR_C_like"/>
    <property type="match status" value="1"/>
</dbReference>
<accession>A0A4U0F9E1</accession>
<gene>
    <name evidence="8" type="ORF">E5161_16205</name>
</gene>
<evidence type="ECO:0000256" key="1">
    <source>
        <dbReference type="ARBA" id="ARBA00022553"/>
    </source>
</evidence>